<dbReference type="SMART" id="SM00567">
    <property type="entry name" value="EZ_HEAT"/>
    <property type="match status" value="13"/>
</dbReference>
<dbReference type="STRING" id="1387353.BSF38_02839"/>
<dbReference type="GO" id="GO:0020037">
    <property type="term" value="F:heme binding"/>
    <property type="evidence" value="ECO:0007669"/>
    <property type="project" value="InterPro"/>
</dbReference>
<dbReference type="InterPro" id="IPR011659">
    <property type="entry name" value="WD40"/>
</dbReference>
<dbReference type="PANTHER" id="PTHR33546:SF1">
    <property type="entry name" value="LARGE, MULTIFUNCTIONAL SECRETED PROTEIN"/>
    <property type="match status" value="1"/>
</dbReference>
<keyword evidence="3 4" id="KW-0408">Iron</keyword>
<dbReference type="Pfam" id="PF23500">
    <property type="entry name" value="DUF7133"/>
    <property type="match status" value="1"/>
</dbReference>
<dbReference type="InterPro" id="IPR055557">
    <property type="entry name" value="DUF7133"/>
</dbReference>
<dbReference type="GO" id="GO:0009055">
    <property type="term" value="F:electron transfer activity"/>
    <property type="evidence" value="ECO:0007669"/>
    <property type="project" value="InterPro"/>
</dbReference>
<dbReference type="InterPro" id="IPR011042">
    <property type="entry name" value="6-blade_b-propeller_TolB-like"/>
</dbReference>
<dbReference type="PANTHER" id="PTHR33546">
    <property type="entry name" value="LARGE, MULTIFUNCTIONAL SECRETED PROTEIN-RELATED"/>
    <property type="match status" value="1"/>
</dbReference>
<evidence type="ECO:0000256" key="2">
    <source>
        <dbReference type="ARBA" id="ARBA00022723"/>
    </source>
</evidence>
<dbReference type="SUPFAM" id="SSF46626">
    <property type="entry name" value="Cytochrome c"/>
    <property type="match status" value="1"/>
</dbReference>
<keyword evidence="2 4" id="KW-0479">Metal-binding</keyword>
<dbReference type="EMBL" id="CP019082">
    <property type="protein sequence ID" value="APW61325.1"/>
    <property type="molecule type" value="Genomic_DNA"/>
</dbReference>
<dbReference type="KEGG" id="pbor:BSF38_02839"/>
<dbReference type="OrthoDB" id="2482121at2"/>
<dbReference type="InterPro" id="IPR009056">
    <property type="entry name" value="Cyt_c-like_dom"/>
</dbReference>
<feature type="domain" description="Cytochrome c" evidence="5">
    <location>
        <begin position="1106"/>
        <end position="1244"/>
    </location>
</feature>
<dbReference type="PROSITE" id="PS51007">
    <property type="entry name" value="CYTC"/>
    <property type="match status" value="1"/>
</dbReference>
<evidence type="ECO:0000313" key="6">
    <source>
        <dbReference type="EMBL" id="APW61325.1"/>
    </source>
</evidence>
<dbReference type="Proteomes" id="UP000186309">
    <property type="component" value="Chromosome"/>
</dbReference>
<protein>
    <recommendedName>
        <fullName evidence="5">Cytochrome c domain-containing protein</fullName>
    </recommendedName>
</protein>
<proteinExistence type="predicted"/>
<dbReference type="InterPro" id="IPR011989">
    <property type="entry name" value="ARM-like"/>
</dbReference>
<evidence type="ECO:0000256" key="4">
    <source>
        <dbReference type="PROSITE-ProRule" id="PRU00433"/>
    </source>
</evidence>
<organism evidence="6 7">
    <name type="scientific">Paludisphaera borealis</name>
    <dbReference type="NCBI Taxonomy" id="1387353"/>
    <lineage>
        <taxon>Bacteria</taxon>
        <taxon>Pseudomonadati</taxon>
        <taxon>Planctomycetota</taxon>
        <taxon>Planctomycetia</taxon>
        <taxon>Isosphaerales</taxon>
        <taxon>Isosphaeraceae</taxon>
        <taxon>Paludisphaera</taxon>
    </lineage>
</organism>
<sequence>MPFGILSRTCSARLRTAFVLGIATALVPSLGGLARGATPKVPEGFQIRLIAAVPAVKYPCQLATAPDGSLFVGEDPMDQIGPADKPIDKVLLFRPGKEPVVFAENLSAIFGMLWHDGALYVMNMPNLTVLRDTDGDGKADQRTEIFKDMGVAAGFPNMLNDHIVSGIQIGIDNYLYIAVGDKGVPKATGPDGRTAQLKGGGVLRCRLDGTGLEVFSSGTRNHLEPNLDARDNLFTYDNTDDGLGWWTRVTHHVDGGYYGYPYDYHDRTDRMLPRMAEYGGGSPCGGLVYNEDAWPEKYRGRAFWTEWGKRTVRGFRFDPKGSSFQVGDVIDFVEPGEVEDFRPIDLALSHDGKTMYIADWSMGGWGNKKEKLGRVYAVTHKDADTTPRRLRGADSDPADRQIAQLDHPALTERKRAQAALTRLGKPALAAVTAALADDKTPPLAKRHLVWVVDAIAGGSPEAASPLIAALDSSTPDVRAQAARALSEHPTPKATSSLVSRLNDAEPSVRLQAIVALGRIGDSSAIPALTPIVADADVFLAYSARKALERIGDWPATARGLQSTDAKVRAGVLLTMERVYDKGAVSALAEFASSASHDPAERAKGLTFLSSACRKAPPWDGSWWGTQPARNKVPAKTVDWEGTPLVLDTIHRLLDAPAPAVRKAAAEAVADVSDKGAAVLLRPRFEKEADLGVRSAFARTLGALGDKESLPALASALRDAHNPDPVRDAALDAVKAIGGDQATKVLLDVLADKSLSVDRQKVVIAALGKFKADAAVSALVQSLGNSTPTVRDAAVGALASVLGSQKGGPSASGVEAIRKRLDDPSAEVRKRAVEAIGALKDRASIPALIAAADREDTRFEAVEALAAMPDLAAFQVYLRALGDKSPDLRRHGARAVGQLRDRAIPILEQLAKRNELPAAALPELRTVFDGLEPILKWKVIGPFPIKDATPFPTDQPIDLKASFKGVDEKDASWKSAAAADPKGQIDLGRIYGHDDDRAAFGYVEIDSPTDRTATMAVGSDDTLTVWVDGKQVYDFSDRRGFTAEESKFEVKLKQGKNAILIRCGNRGGPWQFSASVAGAADYAFLKGPSAAAFDPEAYRAEALKGKGSPESGRALFADLKGLACIKCHAVGKEGGAVGPELSSVGAKYPRDEIIASVLFPSAKISSGFESIVLALADGRVLTGVVKNETPEAVEIQDVDAHLIRVEKEEIEDRKRSDVSIMPPGLAEGISPADFADLIAYLETLKQPPAPENAPAPKTSDAKPLGLFEGQADVGRVRLAGAAAFDEKKGSYAISGAGENMWFAADAFQFVWRQAKGDLTLDADVAFEGAGKNPHRKAVLMIRQSLDADSAYADVALHGDGLTSLQFRDGRGANTHEIQAGVKGPERLRIEKRGGVVRMWVGSHGSDLGFSGAAQKIAFTEPFYVGLGVCSHENDVVERAVFTNVAINTDPPKTGAKPKLYSALETQSIASTDRRVVYVAPGRFEAPNWLPGGRAILFNGDGRIHRIDVAGGAPSAVDTGFAVRCNNDHGVSPDGRSLAISDQSQGDRKSRIYMLPLAGGTPRLVTPEAPSYWHGWSPDAATLAYCAERGGEFDVYTRPAAGGAETRLTTAKGLDDGPEYAPDGSWIYFNSDRTGRMQIWKMKPDGTDQSQVTSDEFNNWFPHVSPDGRKLAFLSYDKSVSGHPADKDVAVRLLDLATGTVSVLARVFGGQGTLNVNSWSPDGRNIAFVTYQMIP</sequence>
<dbReference type="Gene3D" id="2.120.10.30">
    <property type="entry name" value="TolB, C-terminal domain"/>
    <property type="match status" value="2"/>
</dbReference>
<dbReference type="SUPFAM" id="SSF50952">
    <property type="entry name" value="Soluble quinoprotein glucose dehydrogenase"/>
    <property type="match status" value="1"/>
</dbReference>
<dbReference type="InterPro" id="IPR036909">
    <property type="entry name" value="Cyt_c-like_dom_sf"/>
</dbReference>
<evidence type="ECO:0000256" key="3">
    <source>
        <dbReference type="ARBA" id="ARBA00023004"/>
    </source>
</evidence>
<dbReference type="InterPro" id="IPR016024">
    <property type="entry name" value="ARM-type_fold"/>
</dbReference>
<dbReference type="Pfam" id="PF07676">
    <property type="entry name" value="PD40"/>
    <property type="match status" value="4"/>
</dbReference>
<dbReference type="SUPFAM" id="SSF48371">
    <property type="entry name" value="ARM repeat"/>
    <property type="match status" value="2"/>
</dbReference>
<dbReference type="Gene3D" id="1.10.760.10">
    <property type="entry name" value="Cytochrome c-like domain"/>
    <property type="match status" value="1"/>
</dbReference>
<dbReference type="Gene3D" id="1.25.10.10">
    <property type="entry name" value="Leucine-rich Repeat Variant"/>
    <property type="match status" value="3"/>
</dbReference>
<dbReference type="SUPFAM" id="SSF69304">
    <property type="entry name" value="Tricorn protease N-terminal domain"/>
    <property type="match status" value="1"/>
</dbReference>
<keyword evidence="1 4" id="KW-0349">Heme</keyword>
<reference evidence="7" key="1">
    <citation type="submission" date="2016-12" db="EMBL/GenBank/DDBJ databases">
        <title>Comparative genomics of four Isosphaeraceae planctomycetes: a common pool of plasmids and glycoside hydrolase genes.</title>
        <authorList>
            <person name="Ivanova A."/>
        </authorList>
    </citation>
    <scope>NUCLEOTIDE SEQUENCE [LARGE SCALE GENOMIC DNA]</scope>
    <source>
        <strain evidence="7">PX4</strain>
    </source>
</reference>
<dbReference type="RefSeq" id="WP_145952123.1">
    <property type="nucleotide sequence ID" value="NZ_CP019082.1"/>
</dbReference>
<name>A0A1U7CQV8_9BACT</name>
<dbReference type="InterPro" id="IPR004155">
    <property type="entry name" value="PBS_lyase_HEAT"/>
</dbReference>
<evidence type="ECO:0000313" key="7">
    <source>
        <dbReference type="Proteomes" id="UP000186309"/>
    </source>
</evidence>
<dbReference type="InterPro" id="IPR011041">
    <property type="entry name" value="Quinoprot_gluc/sorb_DH_b-prop"/>
</dbReference>
<accession>A0A1U7CQV8</accession>
<evidence type="ECO:0000259" key="5">
    <source>
        <dbReference type="PROSITE" id="PS51007"/>
    </source>
</evidence>
<dbReference type="GO" id="GO:0046872">
    <property type="term" value="F:metal ion binding"/>
    <property type="evidence" value="ECO:0007669"/>
    <property type="project" value="UniProtKB-KW"/>
</dbReference>
<evidence type="ECO:0000256" key="1">
    <source>
        <dbReference type="ARBA" id="ARBA00022617"/>
    </source>
</evidence>
<dbReference type="NCBIfam" id="TIGR02603">
    <property type="entry name" value="CxxCH_TIGR02603"/>
    <property type="match status" value="1"/>
</dbReference>
<keyword evidence="7" id="KW-1185">Reference proteome</keyword>
<dbReference type="Pfam" id="PF13646">
    <property type="entry name" value="HEAT_2"/>
    <property type="match status" value="3"/>
</dbReference>
<gene>
    <name evidence="6" type="ORF">BSF38_02839</name>
</gene>
<dbReference type="InterPro" id="IPR013427">
    <property type="entry name" value="Haem-bd_dom_put"/>
</dbReference>